<dbReference type="PROSITE" id="PS50262">
    <property type="entry name" value="G_PROTEIN_RECEP_F1_2"/>
    <property type="match status" value="1"/>
</dbReference>
<reference evidence="7" key="1">
    <citation type="journal article" date="2009" name="Mol. Biol. Evol.">
        <title>Degenerate tetraploidy was established before bdelloid rotifer families diverged.</title>
        <authorList>
            <person name="Hur J.H."/>
            <person name="Van Doninck K."/>
            <person name="Mandigo M.L."/>
            <person name="Meselson M."/>
        </authorList>
    </citation>
    <scope>NUCLEOTIDE SEQUENCE</scope>
    <source>
        <strain evidence="7">Prhis-1</strain>
    </source>
</reference>
<dbReference type="EMBL" id="EU850440">
    <property type="protein sequence ID" value="ACF75512.1"/>
    <property type="molecule type" value="Genomic_DNA"/>
</dbReference>
<evidence type="ECO:0000256" key="1">
    <source>
        <dbReference type="ARBA" id="ARBA00004370"/>
    </source>
</evidence>
<protein>
    <submittedName>
        <fullName evidence="7">Putative GPCR</fullName>
    </submittedName>
</protein>
<evidence type="ECO:0000256" key="2">
    <source>
        <dbReference type="ARBA" id="ARBA00022692"/>
    </source>
</evidence>
<dbReference type="InterPro" id="IPR017452">
    <property type="entry name" value="GPCR_Rhodpsn_7TM"/>
</dbReference>
<reference evidence="7" key="2">
    <citation type="journal article" date="2009" name="PLoS Genet.">
        <title>Phylogenomics of unusual histone H2A Variants in Bdelloid rotifers.</title>
        <authorList>
            <person name="Van Doninck K."/>
            <person name="Mandigo M.L."/>
            <person name="Hur J.H."/>
            <person name="Wang P."/>
            <person name="Guglielmini J."/>
            <person name="Milinkovitch M.C."/>
            <person name="Lane W.S."/>
            <person name="Meselson M."/>
        </authorList>
    </citation>
    <scope>NUCLEOTIDE SEQUENCE</scope>
    <source>
        <strain evidence="7">Prhis-1</strain>
    </source>
</reference>
<proteinExistence type="predicted"/>
<accession>B5AHB7</accession>
<evidence type="ECO:0000256" key="5">
    <source>
        <dbReference type="SAM" id="Phobius"/>
    </source>
</evidence>
<feature type="domain" description="G-protein coupled receptors family 1 profile" evidence="6">
    <location>
        <begin position="32"/>
        <end position="184"/>
    </location>
</feature>
<feature type="transmembrane region" description="Helical" evidence="5">
    <location>
        <begin position="94"/>
        <end position="112"/>
    </location>
</feature>
<keyword evidence="3 5" id="KW-1133">Transmembrane helix</keyword>
<keyword evidence="4 5" id="KW-0472">Membrane</keyword>
<feature type="transmembrane region" description="Helical" evidence="5">
    <location>
        <begin position="53"/>
        <end position="74"/>
    </location>
</feature>
<dbReference type="AlphaFoldDB" id="B5AHB7"/>
<sequence>MDAENPCPNQRAITRPLLFVHNYSLFFFGSILNILAFFILIKRSLRCHSTFAYLAFLSLSNGLLCLVRFSQWMFAYYLQIQLENSLITCRICHFALDFLTHFSLFTLVCVNIDRARTVRKHRPSSKFPRSKFHTVLITEFVIAFILACYHSHWLIKFGYEGNCHARKEEKNTQVNFECLCAQVH</sequence>
<keyword evidence="2 5" id="KW-0812">Transmembrane</keyword>
<dbReference type="CDD" id="cd00637">
    <property type="entry name" value="7tm_classA_rhodopsin-like"/>
    <property type="match status" value="1"/>
</dbReference>
<evidence type="ECO:0000256" key="4">
    <source>
        <dbReference type="ARBA" id="ARBA00023136"/>
    </source>
</evidence>
<dbReference type="Gene3D" id="1.20.1070.10">
    <property type="entry name" value="Rhodopsin 7-helix transmembrane proteins"/>
    <property type="match status" value="1"/>
</dbReference>
<organism evidence="7">
    <name type="scientific">Philodina roseola</name>
    <name type="common">Rotifer</name>
    <dbReference type="NCBI Taxonomy" id="96448"/>
    <lineage>
        <taxon>Eukaryota</taxon>
        <taxon>Metazoa</taxon>
        <taxon>Spiralia</taxon>
        <taxon>Gnathifera</taxon>
        <taxon>Rotifera</taxon>
        <taxon>Eurotatoria</taxon>
        <taxon>Bdelloidea</taxon>
        <taxon>Philodinida</taxon>
        <taxon>Philodinidae</taxon>
        <taxon>Philodina</taxon>
    </lineage>
</organism>
<dbReference type="SUPFAM" id="SSF81321">
    <property type="entry name" value="Family A G protein-coupled receptor-like"/>
    <property type="match status" value="1"/>
</dbReference>
<dbReference type="GO" id="GO:0016020">
    <property type="term" value="C:membrane"/>
    <property type="evidence" value="ECO:0007669"/>
    <property type="project" value="UniProtKB-SubCell"/>
</dbReference>
<feature type="transmembrane region" description="Helical" evidence="5">
    <location>
        <begin position="20"/>
        <end position="41"/>
    </location>
</feature>
<evidence type="ECO:0000313" key="7">
    <source>
        <dbReference type="EMBL" id="ACF75512.1"/>
    </source>
</evidence>
<feature type="transmembrane region" description="Helical" evidence="5">
    <location>
        <begin position="132"/>
        <end position="152"/>
    </location>
</feature>
<evidence type="ECO:0000259" key="6">
    <source>
        <dbReference type="PROSITE" id="PS50262"/>
    </source>
</evidence>
<evidence type="ECO:0000256" key="3">
    <source>
        <dbReference type="ARBA" id="ARBA00022989"/>
    </source>
</evidence>
<comment type="subcellular location">
    <subcellularLocation>
        <location evidence="1">Membrane</location>
    </subcellularLocation>
</comment>
<name>B5AHB7_PHIRO</name>